<dbReference type="GO" id="GO:0046872">
    <property type="term" value="F:metal ion binding"/>
    <property type="evidence" value="ECO:0007669"/>
    <property type="project" value="UniProtKB-KW"/>
</dbReference>
<evidence type="ECO:0000256" key="2">
    <source>
        <dbReference type="ARBA" id="ARBA00022553"/>
    </source>
</evidence>
<dbReference type="SMART" id="SM00065">
    <property type="entry name" value="GAF"/>
    <property type="match status" value="2"/>
</dbReference>
<dbReference type="InterPro" id="IPR036457">
    <property type="entry name" value="PPM-type-like_dom_sf"/>
</dbReference>
<keyword evidence="5" id="KW-0547">Nucleotide-binding</keyword>
<organism evidence="19 20">
    <name type="scientific">Actinacidiphila guanduensis</name>
    <dbReference type="NCBI Taxonomy" id="310781"/>
    <lineage>
        <taxon>Bacteria</taxon>
        <taxon>Bacillati</taxon>
        <taxon>Actinomycetota</taxon>
        <taxon>Actinomycetes</taxon>
        <taxon>Kitasatosporales</taxon>
        <taxon>Streptomycetaceae</taxon>
        <taxon>Actinacidiphila</taxon>
    </lineage>
</organism>
<evidence type="ECO:0000256" key="4">
    <source>
        <dbReference type="ARBA" id="ARBA00022723"/>
    </source>
</evidence>
<evidence type="ECO:0000256" key="8">
    <source>
        <dbReference type="ARBA" id="ARBA00022840"/>
    </source>
</evidence>
<dbReference type="InterPro" id="IPR000014">
    <property type="entry name" value="PAS"/>
</dbReference>
<feature type="region of interest" description="Disordered" evidence="16">
    <location>
        <begin position="726"/>
        <end position="745"/>
    </location>
</feature>
<dbReference type="Pfam" id="PF01590">
    <property type="entry name" value="GAF"/>
    <property type="match status" value="1"/>
</dbReference>
<dbReference type="GO" id="GO:0005524">
    <property type="term" value="F:ATP binding"/>
    <property type="evidence" value="ECO:0007669"/>
    <property type="project" value="UniProtKB-KW"/>
</dbReference>
<dbReference type="STRING" id="310781.SAMN05216259_112167"/>
<keyword evidence="11" id="KW-0464">Manganese</keyword>
<evidence type="ECO:0000256" key="1">
    <source>
        <dbReference type="ARBA" id="ARBA00013081"/>
    </source>
</evidence>
<dbReference type="EC" id="3.1.3.16" evidence="1"/>
<reference evidence="19 20" key="1">
    <citation type="submission" date="2016-10" db="EMBL/GenBank/DDBJ databases">
        <authorList>
            <person name="de Groot N.N."/>
        </authorList>
    </citation>
    <scope>NUCLEOTIDE SEQUENCE [LARGE SCALE GENOMIC DNA]</scope>
    <source>
        <strain evidence="19 20">CGMCC 4.2022</strain>
    </source>
</reference>
<keyword evidence="20" id="KW-1185">Reference proteome</keyword>
<keyword evidence="3" id="KW-0808">Transferase</keyword>
<evidence type="ECO:0000256" key="9">
    <source>
        <dbReference type="ARBA" id="ARBA00022842"/>
    </source>
</evidence>
<feature type="domain" description="GAF" evidence="17">
    <location>
        <begin position="21"/>
        <end position="169"/>
    </location>
</feature>
<dbReference type="Gene3D" id="3.30.450.20">
    <property type="entry name" value="PAS domain"/>
    <property type="match status" value="1"/>
</dbReference>
<dbReference type="FunFam" id="3.60.40.10:FF:000005">
    <property type="entry name" value="Serine/threonine protein phosphatase"/>
    <property type="match status" value="1"/>
</dbReference>
<evidence type="ECO:0000256" key="15">
    <source>
        <dbReference type="ARBA" id="ARBA00081350"/>
    </source>
</evidence>
<evidence type="ECO:0000256" key="3">
    <source>
        <dbReference type="ARBA" id="ARBA00022679"/>
    </source>
</evidence>
<keyword evidence="2" id="KW-0597">Phosphoprotein</keyword>
<evidence type="ECO:0000256" key="6">
    <source>
        <dbReference type="ARBA" id="ARBA00022777"/>
    </source>
</evidence>
<comment type="catalytic activity">
    <reaction evidence="12">
        <text>O-phospho-L-seryl-[protein] + H2O = L-seryl-[protein] + phosphate</text>
        <dbReference type="Rhea" id="RHEA:20629"/>
        <dbReference type="Rhea" id="RHEA-COMP:9863"/>
        <dbReference type="Rhea" id="RHEA-COMP:11604"/>
        <dbReference type="ChEBI" id="CHEBI:15377"/>
        <dbReference type="ChEBI" id="CHEBI:29999"/>
        <dbReference type="ChEBI" id="CHEBI:43474"/>
        <dbReference type="ChEBI" id="CHEBI:83421"/>
        <dbReference type="EC" id="3.1.3.16"/>
    </reaction>
</comment>
<dbReference type="SUPFAM" id="SSF55785">
    <property type="entry name" value="PYP-like sensor domain (PAS domain)"/>
    <property type="match status" value="1"/>
</dbReference>
<dbReference type="InterPro" id="IPR003018">
    <property type="entry name" value="GAF"/>
</dbReference>
<name>A0A1H0MDM4_9ACTN</name>
<gene>
    <name evidence="19" type="ORF">SAMN05216259_112167</name>
</gene>
<keyword evidence="4" id="KW-0479">Metal-binding</keyword>
<dbReference type="GO" id="GO:0016301">
    <property type="term" value="F:kinase activity"/>
    <property type="evidence" value="ECO:0007669"/>
    <property type="project" value="UniProtKB-KW"/>
</dbReference>
<dbReference type="RefSeq" id="WP_093786991.1">
    <property type="nucleotide sequence ID" value="NZ_FNIE01000012.1"/>
</dbReference>
<evidence type="ECO:0000259" key="17">
    <source>
        <dbReference type="SMART" id="SM00065"/>
    </source>
</evidence>
<keyword evidence="9" id="KW-0460">Magnesium</keyword>
<evidence type="ECO:0000256" key="11">
    <source>
        <dbReference type="ARBA" id="ARBA00023211"/>
    </source>
</evidence>
<evidence type="ECO:0000313" key="19">
    <source>
        <dbReference type="EMBL" id="SDO78457.1"/>
    </source>
</evidence>
<comment type="function">
    <text evidence="13">Primarily acts as an independent SigF regulator that is sensitive to the osmosensory signal, mediating the cross talk of PknD with the SigF regulon. Possesses both phosphatase and kinase activities. The kinase domain functions as a classic anti-sigma factor-like kinase to phosphorylate the anti-anti-sigma factor domain at the canonical regulatory site, and the phosphatase domain antagonizes this activity.</text>
</comment>
<feature type="region of interest" description="Disordered" evidence="16">
    <location>
        <begin position="283"/>
        <end position="304"/>
    </location>
</feature>
<evidence type="ECO:0000256" key="14">
    <source>
        <dbReference type="ARBA" id="ARBA00075117"/>
    </source>
</evidence>
<evidence type="ECO:0000256" key="12">
    <source>
        <dbReference type="ARBA" id="ARBA00047761"/>
    </source>
</evidence>
<keyword evidence="6" id="KW-0418">Kinase</keyword>
<dbReference type="AlphaFoldDB" id="A0A1H0MDM4"/>
<evidence type="ECO:0000259" key="18">
    <source>
        <dbReference type="SMART" id="SM00331"/>
    </source>
</evidence>
<sequence length="745" mass="80266">MAVDHDRNEAGVATGDDAERRLDLLLDDVTRTAGAHIGQTYLQVPERHVLQMTTSIGAPDRLAQSWSRIALAAPAPVPEAVRSRSPVWIADRQELARGFPRVALAFPYTVAMYAVPLATDGDCWGALLLMWPGSRREGLSAAELRRIGAAADRMAQVLRDATARRRPVRPREEPLVLDPKPREPVPVAALVDRFSDGFAELDRRGRMTFLTERAAHLLGGDRAELTGTDPWDAAAWLRDPAYENAFTSALVNRQPTAVTARRPDGVWLSLLLCPDATGISLRIRPEDSGENERDSRGEMPRSVHRGVRAEEEVLSTPVRAGTLFHLLHLAAALTEAAGVGEVAEALMEQMRPGLGAQGLALTVVDEGRLRVIGSRGFPPGMTEYFSGRLTATRTEGVRTVETGVPRFHRTNAALLGSYSRDQGFDAVKAFAFLPLTVSGRTFGCLILGYDRQRPFTQDERAELVSLAGVIAQALERARLHDVNAQVARGLQEGLLPRCLPHVPGVEVAARYLPATHALDVGGDFYDLIDFADHSAAAVIGDVQGHSVQAAALMGQIRTAMHSYARTGAPPEEVLAATNQLLLELDSDLLCSCLYAHVDVPGRRVLLASAGHPPPILRHHAHRAEVLDPPPGLLLGVDEDPCFQTADIPLPRGALLALYTDGLVERPGKDIGDSIGLLADQFAEAHDGRLDLLADEVVAHAQKTADQDSSDDMALLLVRCDVAGCEGAGADPARPGESEHGLPPTR</sequence>
<evidence type="ECO:0000256" key="13">
    <source>
        <dbReference type="ARBA" id="ARBA00056274"/>
    </source>
</evidence>
<dbReference type="PANTHER" id="PTHR43156">
    <property type="entry name" value="STAGE II SPORULATION PROTEIN E-RELATED"/>
    <property type="match status" value="1"/>
</dbReference>
<keyword evidence="8" id="KW-0067">ATP-binding</keyword>
<accession>A0A1H0MDM4</accession>
<evidence type="ECO:0000256" key="10">
    <source>
        <dbReference type="ARBA" id="ARBA00022912"/>
    </source>
</evidence>
<evidence type="ECO:0000256" key="7">
    <source>
        <dbReference type="ARBA" id="ARBA00022801"/>
    </source>
</evidence>
<dbReference type="Pfam" id="PF07228">
    <property type="entry name" value="SpoIIE"/>
    <property type="match status" value="1"/>
</dbReference>
<feature type="domain" description="GAF" evidence="17">
    <location>
        <begin position="338"/>
        <end position="484"/>
    </location>
</feature>
<evidence type="ECO:0000256" key="5">
    <source>
        <dbReference type="ARBA" id="ARBA00022741"/>
    </source>
</evidence>
<dbReference type="PANTHER" id="PTHR43156:SF2">
    <property type="entry name" value="STAGE II SPORULATION PROTEIN E"/>
    <property type="match status" value="1"/>
</dbReference>
<dbReference type="InterPro" id="IPR001932">
    <property type="entry name" value="PPM-type_phosphatase-like_dom"/>
</dbReference>
<dbReference type="Gene3D" id="3.30.450.40">
    <property type="match status" value="2"/>
</dbReference>
<keyword evidence="10" id="KW-0904">Protein phosphatase</keyword>
<dbReference type="Gene3D" id="3.60.40.10">
    <property type="entry name" value="PPM-type phosphatase domain"/>
    <property type="match status" value="1"/>
</dbReference>
<dbReference type="InterPro" id="IPR029016">
    <property type="entry name" value="GAF-like_dom_sf"/>
</dbReference>
<keyword evidence="7" id="KW-0378">Hydrolase</keyword>
<dbReference type="CDD" id="cd00130">
    <property type="entry name" value="PAS"/>
    <property type="match status" value="1"/>
</dbReference>
<evidence type="ECO:0000256" key="16">
    <source>
        <dbReference type="SAM" id="MobiDB-lite"/>
    </source>
</evidence>
<proteinExistence type="predicted"/>
<dbReference type="SMART" id="SM00331">
    <property type="entry name" value="PP2C_SIG"/>
    <property type="match status" value="1"/>
</dbReference>
<dbReference type="InterPro" id="IPR052016">
    <property type="entry name" value="Bact_Sigma-Reg"/>
</dbReference>
<dbReference type="SUPFAM" id="SSF55781">
    <property type="entry name" value="GAF domain-like"/>
    <property type="match status" value="2"/>
</dbReference>
<feature type="domain" description="PPM-type phosphatase" evidence="18">
    <location>
        <begin position="502"/>
        <end position="719"/>
    </location>
</feature>
<protein>
    <recommendedName>
        <fullName evidence="1">protein-serine/threonine phosphatase</fullName>
        <ecNumber evidence="1">3.1.3.16</ecNumber>
    </recommendedName>
    <alternativeName>
        <fullName evidence="15">Protein-serine/threonine phosphatase</fullName>
    </alternativeName>
    <alternativeName>
        <fullName evidence="14">Serine/threonine-protein kinase</fullName>
    </alternativeName>
</protein>
<dbReference type="Pfam" id="PF13185">
    <property type="entry name" value="GAF_2"/>
    <property type="match status" value="1"/>
</dbReference>
<dbReference type="InterPro" id="IPR035965">
    <property type="entry name" value="PAS-like_dom_sf"/>
</dbReference>
<dbReference type="SUPFAM" id="SSF81606">
    <property type="entry name" value="PP2C-like"/>
    <property type="match status" value="1"/>
</dbReference>
<evidence type="ECO:0000313" key="20">
    <source>
        <dbReference type="Proteomes" id="UP000199341"/>
    </source>
</evidence>
<dbReference type="OrthoDB" id="118142at2"/>
<dbReference type="Proteomes" id="UP000199341">
    <property type="component" value="Unassembled WGS sequence"/>
</dbReference>
<dbReference type="GO" id="GO:0004722">
    <property type="term" value="F:protein serine/threonine phosphatase activity"/>
    <property type="evidence" value="ECO:0007669"/>
    <property type="project" value="UniProtKB-EC"/>
</dbReference>
<dbReference type="EMBL" id="FNIE01000012">
    <property type="protein sequence ID" value="SDO78457.1"/>
    <property type="molecule type" value="Genomic_DNA"/>
</dbReference>